<evidence type="ECO:0000259" key="8">
    <source>
        <dbReference type="SMART" id="SM00911"/>
    </source>
</evidence>
<dbReference type="EMBL" id="CP018171">
    <property type="protein sequence ID" value="APH74801.1"/>
    <property type="molecule type" value="Genomic_DNA"/>
</dbReference>
<dbReference type="SUPFAM" id="SSF55785">
    <property type="entry name" value="PYP-like sensor domain (PAS domain)"/>
    <property type="match status" value="1"/>
</dbReference>
<keyword evidence="5" id="KW-0547">Nucleotide-binding</keyword>
<dbReference type="GO" id="GO:0005524">
    <property type="term" value="F:ATP binding"/>
    <property type="evidence" value="ECO:0007669"/>
    <property type="project" value="UniProtKB-KW"/>
</dbReference>
<dbReference type="Proteomes" id="UP000182840">
    <property type="component" value="Chromosome"/>
</dbReference>
<dbReference type="Pfam" id="PF07536">
    <property type="entry name" value="HWE_HK"/>
    <property type="match status" value="1"/>
</dbReference>
<evidence type="ECO:0000256" key="3">
    <source>
        <dbReference type="ARBA" id="ARBA00022553"/>
    </source>
</evidence>
<keyword evidence="10" id="KW-1185">Reference proteome</keyword>
<name>A0A1L3SZL6_9HYPH</name>
<keyword evidence="6 9" id="KW-0418">Kinase</keyword>
<dbReference type="InterPro" id="IPR011102">
    <property type="entry name" value="Sig_transdc_His_kinase_HWE"/>
</dbReference>
<dbReference type="PANTHER" id="PTHR41523:SF7">
    <property type="entry name" value="HISTIDINE KINASE"/>
    <property type="match status" value="1"/>
</dbReference>
<keyword evidence="7" id="KW-0067">ATP-binding</keyword>
<evidence type="ECO:0000313" key="9">
    <source>
        <dbReference type="EMBL" id="APH74801.1"/>
    </source>
</evidence>
<dbReference type="STRING" id="1670800.BSQ44_23745"/>
<evidence type="ECO:0000256" key="4">
    <source>
        <dbReference type="ARBA" id="ARBA00022679"/>
    </source>
</evidence>
<proteinExistence type="predicted"/>
<sequence>MENTNISVLYQDCDFRYLWSKNVPSLWSTAPLAGTTDSDLFPESEAKRLTEAKHLVMETGDQARLEIKLREDDVFRWFDLWIDLDRGADGAVAGVVTTSVEITEQKRREQTLRALLREVSHRSKNLLAIIQSIATQTGRYSGTVGDFLERFRGRLQSLAASQDLVTSSNWRGADLHELIAGQVVRFCADPLRNVRLEGTNPYLNPNAALHVGLALHELAVNSVSYGALSQSDGVVVISATTATHDDRSVLELAWKEKSGGRPDLSGRRRFGSVALEKIVPASLNGTATMTSDEDGLTYRLAIPAENFELD</sequence>
<dbReference type="Pfam" id="PF08448">
    <property type="entry name" value="PAS_4"/>
    <property type="match status" value="1"/>
</dbReference>
<keyword evidence="3" id="KW-0597">Phosphoprotein</keyword>
<dbReference type="InterPro" id="IPR013656">
    <property type="entry name" value="PAS_4"/>
</dbReference>
<reference evidence="10" key="1">
    <citation type="submission" date="2016-11" db="EMBL/GenBank/DDBJ databases">
        <title>Mesorhizobium oceanicum sp. nov., isolated from deep seawater in South China Sea.</title>
        <authorList>
            <person name="Fu G.-Y."/>
        </authorList>
    </citation>
    <scope>NUCLEOTIDE SEQUENCE [LARGE SCALE GENOMIC DNA]</scope>
    <source>
        <strain evidence="10">B7</strain>
    </source>
</reference>
<organism evidence="9 10">
    <name type="scientific">Aquibium oceanicum</name>
    <dbReference type="NCBI Taxonomy" id="1670800"/>
    <lineage>
        <taxon>Bacteria</taxon>
        <taxon>Pseudomonadati</taxon>
        <taxon>Pseudomonadota</taxon>
        <taxon>Alphaproteobacteria</taxon>
        <taxon>Hyphomicrobiales</taxon>
        <taxon>Phyllobacteriaceae</taxon>
        <taxon>Aquibium</taxon>
    </lineage>
</organism>
<comment type="catalytic activity">
    <reaction evidence="1">
        <text>ATP + protein L-histidine = ADP + protein N-phospho-L-histidine.</text>
        <dbReference type="EC" id="2.7.13.3"/>
    </reaction>
</comment>
<evidence type="ECO:0000256" key="7">
    <source>
        <dbReference type="ARBA" id="ARBA00022840"/>
    </source>
</evidence>
<dbReference type="AlphaFoldDB" id="A0A1L3SZL6"/>
<dbReference type="GO" id="GO:0004673">
    <property type="term" value="F:protein histidine kinase activity"/>
    <property type="evidence" value="ECO:0007669"/>
    <property type="project" value="UniProtKB-EC"/>
</dbReference>
<feature type="domain" description="Signal transduction histidine kinase HWE region" evidence="8">
    <location>
        <begin position="118"/>
        <end position="200"/>
    </location>
</feature>
<keyword evidence="4" id="KW-0808">Transferase</keyword>
<gene>
    <name evidence="9" type="ORF">BSQ44_23745</name>
</gene>
<evidence type="ECO:0000256" key="5">
    <source>
        <dbReference type="ARBA" id="ARBA00022741"/>
    </source>
</evidence>
<evidence type="ECO:0000313" key="10">
    <source>
        <dbReference type="Proteomes" id="UP000182840"/>
    </source>
</evidence>
<evidence type="ECO:0000256" key="6">
    <source>
        <dbReference type="ARBA" id="ARBA00022777"/>
    </source>
</evidence>
<accession>A0A1L3SZL6</accession>
<protein>
    <recommendedName>
        <fullName evidence="2">histidine kinase</fullName>
        <ecNumber evidence="2">2.7.13.3</ecNumber>
    </recommendedName>
</protein>
<dbReference type="KEGG" id="meso:BSQ44_23745"/>
<dbReference type="Gene3D" id="3.30.450.20">
    <property type="entry name" value="PAS domain"/>
    <property type="match status" value="1"/>
</dbReference>
<dbReference type="EC" id="2.7.13.3" evidence="2"/>
<dbReference type="PANTHER" id="PTHR41523">
    <property type="entry name" value="TWO-COMPONENT SYSTEM SENSOR PROTEIN"/>
    <property type="match status" value="1"/>
</dbReference>
<evidence type="ECO:0000256" key="1">
    <source>
        <dbReference type="ARBA" id="ARBA00000085"/>
    </source>
</evidence>
<evidence type="ECO:0000256" key="2">
    <source>
        <dbReference type="ARBA" id="ARBA00012438"/>
    </source>
</evidence>
<dbReference type="SMART" id="SM00911">
    <property type="entry name" value="HWE_HK"/>
    <property type="match status" value="1"/>
</dbReference>
<dbReference type="InterPro" id="IPR035965">
    <property type="entry name" value="PAS-like_dom_sf"/>
</dbReference>